<dbReference type="STRING" id="1702221.AALO17_07370"/>
<comment type="function">
    <text evidence="3">Required for rescue of stalled ribosomes mediated by trans-translation. Binds to transfer-messenger RNA (tmRNA), required for stable association of tmRNA with ribosomes. tmRNA and SmpB together mimic tRNA shape, replacing the anticodon stem-loop with SmpB. tmRNA is encoded by the ssrA gene; the 2 termini fold to resemble tRNA(Ala) and it encodes a 'tag peptide', a short internal open reading frame. During trans-translation Ala-aminoacylated tmRNA acts like a tRNA, entering the A-site of stalled ribosomes, displacing the stalled mRNA. The ribosome then switches to translate the ORF on the tmRNA; the nascent peptide is terminated with the 'tag peptide' encoded by the tmRNA and targeted for degradation. The ribosome is freed to recommence translation, which seems to be the essential function of trans-translation.</text>
</comment>
<dbReference type="GO" id="GO:0003677">
    <property type="term" value="F:DNA binding"/>
    <property type="evidence" value="ECO:0007669"/>
    <property type="project" value="UniProtKB-KW"/>
</dbReference>
<dbReference type="KEGG" id="fro:AALO17_07370"/>
<dbReference type="InterPro" id="IPR020081">
    <property type="entry name" value="SsrA-bd_prot_CS"/>
</dbReference>
<dbReference type="PROSITE" id="PS01317">
    <property type="entry name" value="SSRP"/>
    <property type="match status" value="1"/>
</dbReference>
<dbReference type="NCBIfam" id="NF003843">
    <property type="entry name" value="PRK05422.1"/>
    <property type="match status" value="1"/>
</dbReference>
<dbReference type="PANTHER" id="PTHR30308">
    <property type="entry name" value="TMRNA-BINDING COMPONENT OF TRANS-TRANSLATION TAGGING COMPLEX"/>
    <property type="match status" value="1"/>
</dbReference>
<dbReference type="GO" id="GO:0003723">
    <property type="term" value="F:RNA binding"/>
    <property type="evidence" value="ECO:0007669"/>
    <property type="project" value="UniProtKB-UniRule"/>
</dbReference>
<dbReference type="Proteomes" id="UP000069771">
    <property type="component" value="Chromosome"/>
</dbReference>
<gene>
    <name evidence="3" type="primary">smpB</name>
    <name evidence="5" type="ORF">AALO17_07370</name>
</gene>
<accession>A0A140DT94</accession>
<dbReference type="HAMAP" id="MF_00023">
    <property type="entry name" value="SmpB"/>
    <property type="match status" value="1"/>
</dbReference>
<dbReference type="AlphaFoldDB" id="A0A140DT94"/>
<organism evidence="5 6">
    <name type="scientific">Faecalibaculum rodentium</name>
    <dbReference type="NCBI Taxonomy" id="1702221"/>
    <lineage>
        <taxon>Bacteria</taxon>
        <taxon>Bacillati</taxon>
        <taxon>Bacillota</taxon>
        <taxon>Erysipelotrichia</taxon>
        <taxon>Erysipelotrichales</taxon>
        <taxon>Erysipelotrichaceae</taxon>
        <taxon>Faecalibaculum</taxon>
    </lineage>
</organism>
<keyword evidence="2 3" id="KW-0694">RNA-binding</keyword>
<dbReference type="PANTHER" id="PTHR30308:SF2">
    <property type="entry name" value="SSRA-BINDING PROTEIN"/>
    <property type="match status" value="1"/>
</dbReference>
<feature type="region of interest" description="Disordered" evidence="4">
    <location>
        <begin position="131"/>
        <end position="155"/>
    </location>
</feature>
<dbReference type="GO" id="GO:0005829">
    <property type="term" value="C:cytosol"/>
    <property type="evidence" value="ECO:0007669"/>
    <property type="project" value="TreeGrafter"/>
</dbReference>
<keyword evidence="1 3" id="KW-0963">Cytoplasm</keyword>
<evidence type="ECO:0000256" key="3">
    <source>
        <dbReference type="HAMAP-Rule" id="MF_00023"/>
    </source>
</evidence>
<dbReference type="GO" id="GO:0070929">
    <property type="term" value="P:trans-translation"/>
    <property type="evidence" value="ECO:0007669"/>
    <property type="project" value="UniProtKB-UniRule"/>
</dbReference>
<dbReference type="InterPro" id="IPR000037">
    <property type="entry name" value="SsrA-bd_prot"/>
</dbReference>
<proteinExistence type="inferred from homology"/>
<keyword evidence="5" id="KW-0238">DNA-binding</keyword>
<dbReference type="Gene3D" id="2.40.280.10">
    <property type="match status" value="1"/>
</dbReference>
<evidence type="ECO:0000256" key="1">
    <source>
        <dbReference type="ARBA" id="ARBA00022490"/>
    </source>
</evidence>
<evidence type="ECO:0000313" key="5">
    <source>
        <dbReference type="EMBL" id="AMK53871.1"/>
    </source>
</evidence>
<reference evidence="5 6" key="1">
    <citation type="journal article" date="2016" name="Gut Pathog.">
        <title>Whole genome sequencing of "Faecalibaculum rodentium" ALO17, isolated from C57BL/6J laboratory mouse feces.</title>
        <authorList>
            <person name="Lim S."/>
            <person name="Chang D.H."/>
            <person name="Ahn S."/>
            <person name="Kim B.C."/>
        </authorList>
    </citation>
    <scope>NUCLEOTIDE SEQUENCE [LARGE SCALE GENOMIC DNA]</scope>
    <source>
        <strain evidence="5 6">Alo17</strain>
    </source>
</reference>
<comment type="subcellular location">
    <subcellularLocation>
        <location evidence="3">Cytoplasm</location>
    </subcellularLocation>
    <text evidence="3">The tmRNA-SmpB complex associates with stalled 70S ribosomes.</text>
</comment>
<name>A0A140DT94_9FIRM</name>
<feature type="compositionally biased region" description="Basic and acidic residues" evidence="4">
    <location>
        <begin position="131"/>
        <end position="149"/>
    </location>
</feature>
<dbReference type="InterPro" id="IPR023620">
    <property type="entry name" value="SmpB"/>
</dbReference>
<evidence type="ECO:0000256" key="4">
    <source>
        <dbReference type="SAM" id="MobiDB-lite"/>
    </source>
</evidence>
<sequence>MEMSKEKTIAVNRKARHEYDLFDRYECGLVLQGTEIKSIRQGKVNLKDSYVSIRQGQAVIKGMHISPYAFGNRFNHDETRDRSLLLHKREILKLDQATRIKGYTLVPVRLYLSKGLAKLEVALAKGRDLHDKRENAKARDAKREIEKAMKSRIRN</sequence>
<dbReference type="GO" id="GO:0070930">
    <property type="term" value="P:trans-translation-dependent protein tagging"/>
    <property type="evidence" value="ECO:0007669"/>
    <property type="project" value="TreeGrafter"/>
</dbReference>
<keyword evidence="6" id="KW-1185">Reference proteome</keyword>
<protein>
    <recommendedName>
        <fullName evidence="3">SsrA-binding protein</fullName>
    </recommendedName>
    <alternativeName>
        <fullName evidence="3">Small protein B</fullName>
    </alternativeName>
</protein>
<dbReference type="CDD" id="cd09294">
    <property type="entry name" value="SmpB"/>
    <property type="match status" value="1"/>
</dbReference>
<dbReference type="Pfam" id="PF01668">
    <property type="entry name" value="SmpB"/>
    <property type="match status" value="1"/>
</dbReference>
<comment type="similarity">
    <text evidence="3">Belongs to the SmpB family.</text>
</comment>
<evidence type="ECO:0000256" key="2">
    <source>
        <dbReference type="ARBA" id="ARBA00022884"/>
    </source>
</evidence>
<dbReference type="NCBIfam" id="TIGR00086">
    <property type="entry name" value="smpB"/>
    <property type="match status" value="1"/>
</dbReference>
<dbReference type="EMBL" id="CP011391">
    <property type="protein sequence ID" value="AMK53871.1"/>
    <property type="molecule type" value="Genomic_DNA"/>
</dbReference>
<evidence type="ECO:0000313" key="6">
    <source>
        <dbReference type="Proteomes" id="UP000069771"/>
    </source>
</evidence>
<dbReference type="SUPFAM" id="SSF74982">
    <property type="entry name" value="Small protein B (SmpB)"/>
    <property type="match status" value="1"/>
</dbReference>
<dbReference type="PATRIC" id="fig|1702221.3.peg.713"/>